<protein>
    <submittedName>
        <fullName evidence="3">Uncharacterized protein</fullName>
    </submittedName>
</protein>
<accession>Q21BA3</accession>
<dbReference type="AlphaFoldDB" id="Q21BA3"/>
<evidence type="ECO:0000313" key="3">
    <source>
        <dbReference type="EMBL" id="ABD86333.1"/>
    </source>
</evidence>
<dbReference type="OrthoDB" id="8233832at2"/>
<reference evidence="3" key="1">
    <citation type="submission" date="2006-03" db="EMBL/GenBank/DDBJ databases">
        <title>Complete sequence of Rhodopseudomonas palustris BisB18.</title>
        <authorList>
            <consortium name="US DOE Joint Genome Institute"/>
            <person name="Copeland A."/>
            <person name="Lucas S."/>
            <person name="Lapidus A."/>
            <person name="Barry K."/>
            <person name="Detter J.C."/>
            <person name="Glavina del Rio T."/>
            <person name="Hammon N."/>
            <person name="Israni S."/>
            <person name="Dalin E."/>
            <person name="Tice H."/>
            <person name="Pitluck S."/>
            <person name="Chain P."/>
            <person name="Malfatti S."/>
            <person name="Shin M."/>
            <person name="Vergez L."/>
            <person name="Schmutz J."/>
            <person name="Larimer F."/>
            <person name="Land M."/>
            <person name="Hauser L."/>
            <person name="Pelletier D.A."/>
            <person name="Kyrpides N."/>
            <person name="Anderson I."/>
            <person name="Oda Y."/>
            <person name="Harwood C.S."/>
            <person name="Richardson P."/>
        </authorList>
    </citation>
    <scope>NUCLEOTIDE SEQUENCE [LARGE SCALE GENOMIC DNA]</scope>
    <source>
        <strain evidence="3">BisB18</strain>
    </source>
</reference>
<keyword evidence="2" id="KW-0732">Signal</keyword>
<dbReference type="HOGENOM" id="CLU_1114150_0_0_5"/>
<evidence type="ECO:0000256" key="1">
    <source>
        <dbReference type="SAM" id="MobiDB-lite"/>
    </source>
</evidence>
<name>Q21BA3_RHOPB</name>
<sequence>MKRCVGWAISTGLLLSAGAAGAQGIPPDQARAGVILVSDFDGPSGFPRRGYAAELLPPGEVYAVLRDAGFAPLGTPRLRGVFYSVAATDLDGADGRVLIDGRSGRIIRFIPADADDSFARYDPVRPVPSFREVRPPRPPLPVPRVASRNSTAPLPRPAPPPIAAQPLPAPAQQTAAVPKPAETPPAAPAVEAKPSATIQPTQQMPPVQGLE</sequence>
<feature type="compositionally biased region" description="Pro residues" evidence="1">
    <location>
        <begin position="154"/>
        <end position="169"/>
    </location>
</feature>
<feature type="chain" id="PRO_5004199489" evidence="2">
    <location>
        <begin position="23"/>
        <end position="211"/>
    </location>
</feature>
<dbReference type="RefSeq" id="WP_011471241.1">
    <property type="nucleotide sequence ID" value="NC_007925.1"/>
</dbReference>
<dbReference type="KEGG" id="rpc:RPC_0762"/>
<gene>
    <name evidence="3" type="ordered locus">RPC_0762</name>
</gene>
<organism evidence="3">
    <name type="scientific">Rhodopseudomonas palustris (strain BisB18)</name>
    <dbReference type="NCBI Taxonomy" id="316056"/>
    <lineage>
        <taxon>Bacteria</taxon>
        <taxon>Pseudomonadati</taxon>
        <taxon>Pseudomonadota</taxon>
        <taxon>Alphaproteobacteria</taxon>
        <taxon>Hyphomicrobiales</taxon>
        <taxon>Nitrobacteraceae</taxon>
        <taxon>Rhodopseudomonas</taxon>
    </lineage>
</organism>
<feature type="compositionally biased region" description="Polar residues" evidence="1">
    <location>
        <begin position="196"/>
        <end position="205"/>
    </location>
</feature>
<feature type="compositionally biased region" description="Low complexity" evidence="1">
    <location>
        <begin position="170"/>
        <end position="180"/>
    </location>
</feature>
<proteinExistence type="predicted"/>
<dbReference type="eggNOG" id="COG3147">
    <property type="taxonomic scope" value="Bacteria"/>
</dbReference>
<feature type="region of interest" description="Disordered" evidence="1">
    <location>
        <begin position="118"/>
        <end position="211"/>
    </location>
</feature>
<dbReference type="EMBL" id="CP000301">
    <property type="protein sequence ID" value="ABD86333.1"/>
    <property type="molecule type" value="Genomic_DNA"/>
</dbReference>
<evidence type="ECO:0000256" key="2">
    <source>
        <dbReference type="SAM" id="SignalP"/>
    </source>
</evidence>
<feature type="signal peptide" evidence="2">
    <location>
        <begin position="1"/>
        <end position="22"/>
    </location>
</feature>